<proteinExistence type="predicted"/>
<gene>
    <name evidence="1" type="ORF">H2198_004456</name>
</gene>
<reference evidence="1" key="1">
    <citation type="submission" date="2022-10" db="EMBL/GenBank/DDBJ databases">
        <title>Culturing micro-colonial fungi from biological soil crusts in the Mojave desert and describing Neophaeococcomyces mojavensis, and introducing the new genera and species Taxawa tesnikishii.</title>
        <authorList>
            <person name="Kurbessoian T."/>
            <person name="Stajich J.E."/>
        </authorList>
    </citation>
    <scope>NUCLEOTIDE SEQUENCE</scope>
    <source>
        <strain evidence="1">JES_112</strain>
    </source>
</reference>
<dbReference type="Proteomes" id="UP001172386">
    <property type="component" value="Unassembled WGS sequence"/>
</dbReference>
<accession>A0ACC3A8T6</accession>
<evidence type="ECO:0000313" key="1">
    <source>
        <dbReference type="EMBL" id="KAJ9657230.1"/>
    </source>
</evidence>
<name>A0ACC3A8T6_9EURO</name>
<keyword evidence="2" id="KW-1185">Reference proteome</keyword>
<protein>
    <submittedName>
        <fullName evidence="1">Uncharacterized protein</fullName>
    </submittedName>
</protein>
<comment type="caution">
    <text evidence="1">The sequence shown here is derived from an EMBL/GenBank/DDBJ whole genome shotgun (WGS) entry which is preliminary data.</text>
</comment>
<sequence length="1075" mass="119839">MTEEIPGPRAYPVVGNLFDVRSDEGSLVAAEQLAEIYGDVFRLNIAGRRQIVVSSAELLIQFTDEHQFEKLPPPALSAGQGPQGLFTARSDDPDWIQGHRILMPAFGPLPVADMTAGMKDIASQMILKWARLGKDNQILLTDDFTRLTLDTIALCSMDYRFNSFYSELMHPFIDAMNGFLSLSGTISTRPKIYNQLLGSSDIAKRKEHNDTMKRIAKQVIDKRRENPVDRNDLLNTMLYGKDPKTGAAMRDDLIMAEMINFLIAGHETTSGLLSFAFMYLLQNPKAYLAAQQEVDRVLGTSSIDAAHLKQLKYLNAVLRETLRLKPTAAALSKHIPSRRQNEYVTICDGKYHLKNDDIIRCLLTKCQTDPKYFGEDAAQFRPERMHEDSPDFSRLMEAWKPFGNGSRSCIGQNFAWQEAQLVMALVLQNFDMRLVDPGYQFVIKQALTIKPKDLYVKVHLRKGLNPELVVQRMHGGSSKAVVMPTTNGTHVATDTESQTRLHVFYGSNSGTCQALAQKLASSASVKLGLSTTIRDLDSAVHNLSPHQPVIIITSSYEGQPPDNAARFVTWLEGSTPKLDNCNYAVFGCGHKDWHQTFHRIPKLVDDKLEKYGGNRIVSMGSSDLSAGTVLDDFEQWQNTLFKELQGHATSDKPPAKQLAEIATDQRTSKLSSGLALGKVKGVKVLTAAGHPEKRHMEIELPTDSVYETGDYLAILPLNPDKLVRRIMAHWSLPRDATITLRSTAFGLPTDIPLGIYDLLQGFFELSEPASKGNIKEAKSFTQDHNTSEQLGRLLVNETVEKVRVRDHTSLFDLLQQYTEIKMPFDIFISNLLPLRVRQYSVSSSPMTNPTTCTITYSVVKHSAAATGQEIQEHIHEGVASTYLSTLSPGDMIQLAVKRTATANLPCAFRLPCTASTPLLMFCAGTGLAPFRGFVQQRAFMLEQNPNLELGPALLFIGCRGQGDRLYAEELDAWQKLGAVDVRYAFSQEDHELAGGCHYVADRMLRDKDDVKSLWRNGAKVYICGSRRLRDNVREATLKVSAQVAGEESWDADTRVEKELKFRAALAQRAVSDIFD</sequence>
<evidence type="ECO:0000313" key="2">
    <source>
        <dbReference type="Proteomes" id="UP001172386"/>
    </source>
</evidence>
<dbReference type="EMBL" id="JAPDRQ010000067">
    <property type="protein sequence ID" value="KAJ9657230.1"/>
    <property type="molecule type" value="Genomic_DNA"/>
</dbReference>
<organism evidence="1 2">
    <name type="scientific">Neophaeococcomyces mojaviensis</name>
    <dbReference type="NCBI Taxonomy" id="3383035"/>
    <lineage>
        <taxon>Eukaryota</taxon>
        <taxon>Fungi</taxon>
        <taxon>Dikarya</taxon>
        <taxon>Ascomycota</taxon>
        <taxon>Pezizomycotina</taxon>
        <taxon>Eurotiomycetes</taxon>
        <taxon>Chaetothyriomycetidae</taxon>
        <taxon>Chaetothyriales</taxon>
        <taxon>Chaetothyriales incertae sedis</taxon>
        <taxon>Neophaeococcomyces</taxon>
    </lineage>
</organism>